<dbReference type="AlphaFoldDB" id="A0A0L6VEA0"/>
<feature type="region of interest" description="Disordered" evidence="1">
    <location>
        <begin position="149"/>
        <end position="192"/>
    </location>
</feature>
<keyword evidence="3" id="KW-1185">Reference proteome</keyword>
<evidence type="ECO:0000313" key="2">
    <source>
        <dbReference type="EMBL" id="KNZ59054.1"/>
    </source>
</evidence>
<dbReference type="EMBL" id="LAVV01006624">
    <property type="protein sequence ID" value="KNZ59054.1"/>
    <property type="molecule type" value="Genomic_DNA"/>
</dbReference>
<gene>
    <name evidence="2" type="ORF">VP01_1808g1</name>
</gene>
<comment type="caution">
    <text evidence="2">The sequence shown here is derived from an EMBL/GenBank/DDBJ whole genome shotgun (WGS) entry which is preliminary data.</text>
</comment>
<dbReference type="Proteomes" id="UP000037035">
    <property type="component" value="Unassembled WGS sequence"/>
</dbReference>
<reference evidence="2 3" key="1">
    <citation type="submission" date="2015-08" db="EMBL/GenBank/DDBJ databases">
        <title>Next Generation Sequencing and Analysis of the Genome of Puccinia sorghi L Schw, the Causal Agent of Maize Common Rust.</title>
        <authorList>
            <person name="Rochi L."/>
            <person name="Burguener G."/>
            <person name="Darino M."/>
            <person name="Turjanski A."/>
            <person name="Kreff E."/>
            <person name="Dieguez M.J."/>
            <person name="Sacco F."/>
        </authorList>
    </citation>
    <scope>NUCLEOTIDE SEQUENCE [LARGE SCALE GENOMIC DNA]</scope>
    <source>
        <strain evidence="2 3">RO10H11247</strain>
    </source>
</reference>
<dbReference type="VEuPathDB" id="FungiDB:VP01_1808g1"/>
<proteinExistence type="predicted"/>
<feature type="compositionally biased region" description="Low complexity" evidence="1">
    <location>
        <begin position="155"/>
        <end position="169"/>
    </location>
</feature>
<organism evidence="2 3">
    <name type="scientific">Puccinia sorghi</name>
    <dbReference type="NCBI Taxonomy" id="27349"/>
    <lineage>
        <taxon>Eukaryota</taxon>
        <taxon>Fungi</taxon>
        <taxon>Dikarya</taxon>
        <taxon>Basidiomycota</taxon>
        <taxon>Pucciniomycotina</taxon>
        <taxon>Pucciniomycetes</taxon>
        <taxon>Pucciniales</taxon>
        <taxon>Pucciniaceae</taxon>
        <taxon>Puccinia</taxon>
    </lineage>
</organism>
<evidence type="ECO:0000256" key="1">
    <source>
        <dbReference type="SAM" id="MobiDB-lite"/>
    </source>
</evidence>
<accession>A0A0L6VEA0</accession>
<feature type="compositionally biased region" description="Basic residues" evidence="1">
    <location>
        <begin position="172"/>
        <end position="183"/>
    </location>
</feature>
<protein>
    <submittedName>
        <fullName evidence="2">Uncharacterized protein</fullName>
    </submittedName>
</protein>
<sequence>MRKQVRFPQQLRRDASVGNGYYAYVFIQILKLCKYTQASELIQVIISPRQLNHSILHMCGFVWSKADNGLKPIVYKNFQCNLPTTSIKSRPRASHPHQLLYPLFCSPNPTTLPMDANMIAELQANLAQRDQMIHQLLQRVEAMELRANPTRDHANNPNNAAQMPNTNQPTKTGRRKNQQRKKLTNLLWLHPS</sequence>
<name>A0A0L6VEA0_9BASI</name>
<evidence type="ECO:0000313" key="3">
    <source>
        <dbReference type="Proteomes" id="UP000037035"/>
    </source>
</evidence>